<proteinExistence type="predicted"/>
<dbReference type="PANTHER" id="PTHR14226">
    <property type="entry name" value="NEUROPATHY TARGET ESTERASE/SWISS CHEESE D.MELANOGASTER"/>
    <property type="match status" value="1"/>
</dbReference>
<organism evidence="5">
    <name type="scientific">uncultured prokaryote</name>
    <dbReference type="NCBI Taxonomy" id="198431"/>
    <lineage>
        <taxon>unclassified sequences</taxon>
        <taxon>environmental samples</taxon>
    </lineage>
</organism>
<feature type="domain" description="PNPLA" evidence="4">
    <location>
        <begin position="12"/>
        <end position="172"/>
    </location>
</feature>
<reference evidence="5" key="1">
    <citation type="submission" date="2015-06" db="EMBL/GenBank/DDBJ databases">
        <authorList>
            <person name="Joergensen T."/>
        </authorList>
    </citation>
    <scope>NUCLEOTIDE SEQUENCE</scope>
    <source>
        <strain evidence="5">RGRH1807</strain>
    </source>
</reference>
<dbReference type="InterPro" id="IPR002641">
    <property type="entry name" value="PNPLA_dom"/>
</dbReference>
<sequence length="278" mass="30081">MTAKHTGKKVALVLASGGAKGFAHIGAIEALEECGYEITSIAGTSMGALIGGIYAAGGLDRVKDWMFDLTGSKVFGLVDFTFSSHALLKGNRLMEALKGRVPDCNIEDLNIPFCAVATDLKQGREVAFRSGSLYDAIRASISIPMLFRPVEMDDMLLVDGGITNGLPLDRVARTGDDILVAVNLEDYEWDDGEGRTVSPTQKFSPFEMLSRKFQAGLNALSNNYISLTYDTISILMKRNTEMALRLTPPDIYLNVDLGEYGSYDYDEAEARGYGGCAG</sequence>
<evidence type="ECO:0000256" key="3">
    <source>
        <dbReference type="ARBA" id="ARBA00023098"/>
    </source>
</evidence>
<dbReference type="SUPFAM" id="SSF52151">
    <property type="entry name" value="FabD/lysophospholipase-like"/>
    <property type="match status" value="1"/>
</dbReference>
<dbReference type="PROSITE" id="PS51635">
    <property type="entry name" value="PNPLA"/>
    <property type="match status" value="1"/>
</dbReference>
<dbReference type="InterPro" id="IPR016035">
    <property type="entry name" value="Acyl_Trfase/lysoPLipase"/>
</dbReference>
<dbReference type="Gene3D" id="3.40.1090.10">
    <property type="entry name" value="Cytosolic phospholipase A2 catalytic domain"/>
    <property type="match status" value="2"/>
</dbReference>
<dbReference type="EMBL" id="LN854306">
    <property type="protein sequence ID" value="CRY97994.1"/>
    <property type="molecule type" value="Genomic_DNA"/>
</dbReference>
<dbReference type="Pfam" id="PF01734">
    <property type="entry name" value="Patatin"/>
    <property type="match status" value="1"/>
</dbReference>
<keyword evidence="1" id="KW-0378">Hydrolase</keyword>
<protein>
    <recommendedName>
        <fullName evidence="4">PNPLA domain-containing protein</fullName>
    </recommendedName>
</protein>
<keyword evidence="3" id="KW-0443">Lipid metabolism</keyword>
<keyword evidence="2" id="KW-0442">Lipid degradation</keyword>
<dbReference type="GO" id="GO:0016787">
    <property type="term" value="F:hydrolase activity"/>
    <property type="evidence" value="ECO:0007669"/>
    <property type="project" value="UniProtKB-KW"/>
</dbReference>
<dbReference type="InterPro" id="IPR050301">
    <property type="entry name" value="NTE"/>
</dbReference>
<evidence type="ECO:0000256" key="1">
    <source>
        <dbReference type="ARBA" id="ARBA00022801"/>
    </source>
</evidence>
<dbReference type="AlphaFoldDB" id="A0A0H5Q9D2"/>
<evidence type="ECO:0000256" key="2">
    <source>
        <dbReference type="ARBA" id="ARBA00022963"/>
    </source>
</evidence>
<dbReference type="GO" id="GO:0016042">
    <property type="term" value="P:lipid catabolic process"/>
    <property type="evidence" value="ECO:0007669"/>
    <property type="project" value="UniProtKB-KW"/>
</dbReference>
<evidence type="ECO:0000259" key="4">
    <source>
        <dbReference type="PROSITE" id="PS51635"/>
    </source>
</evidence>
<name>A0A0H5Q9D2_9ZZZZ</name>
<accession>A0A0H5Q9D2</accession>
<dbReference type="PANTHER" id="PTHR14226:SF76">
    <property type="entry name" value="NTE FAMILY PROTEIN RSSA"/>
    <property type="match status" value="1"/>
</dbReference>
<evidence type="ECO:0000313" key="5">
    <source>
        <dbReference type="EMBL" id="CRY97994.1"/>
    </source>
</evidence>
<reference evidence="5" key="2">
    <citation type="submission" date="2015-07" db="EMBL/GenBank/DDBJ databases">
        <title>Plasmids, circular viruses and viroids from rat gut.</title>
        <authorList>
            <person name="Jorgensen T.J."/>
            <person name="Hansen M.A."/>
            <person name="Xu Z."/>
            <person name="Tabak M.A."/>
            <person name="Sorensen S.J."/>
            <person name="Hansen L.H."/>
        </authorList>
    </citation>
    <scope>NUCLEOTIDE SEQUENCE</scope>
    <source>
        <strain evidence="5">RGRH1807</strain>
    </source>
</reference>